<evidence type="ECO:0000313" key="2">
    <source>
        <dbReference type="EMBL" id="KAJ6436132.1"/>
    </source>
</evidence>
<organism evidence="2 3">
    <name type="scientific">Purpureocillium lavendulum</name>
    <dbReference type="NCBI Taxonomy" id="1247861"/>
    <lineage>
        <taxon>Eukaryota</taxon>
        <taxon>Fungi</taxon>
        <taxon>Dikarya</taxon>
        <taxon>Ascomycota</taxon>
        <taxon>Pezizomycotina</taxon>
        <taxon>Sordariomycetes</taxon>
        <taxon>Hypocreomycetidae</taxon>
        <taxon>Hypocreales</taxon>
        <taxon>Ophiocordycipitaceae</taxon>
        <taxon>Purpureocillium</taxon>
    </lineage>
</organism>
<dbReference type="AlphaFoldDB" id="A0AB34FAZ2"/>
<evidence type="ECO:0000256" key="1">
    <source>
        <dbReference type="SAM" id="MobiDB-lite"/>
    </source>
</evidence>
<evidence type="ECO:0000313" key="3">
    <source>
        <dbReference type="Proteomes" id="UP001163105"/>
    </source>
</evidence>
<protein>
    <submittedName>
        <fullName evidence="2">Glycogen debranching enzyme</fullName>
    </submittedName>
</protein>
<feature type="region of interest" description="Disordered" evidence="1">
    <location>
        <begin position="98"/>
        <end position="125"/>
    </location>
</feature>
<dbReference type="Proteomes" id="UP001163105">
    <property type="component" value="Unassembled WGS sequence"/>
</dbReference>
<comment type="caution">
    <text evidence="2">The sequence shown here is derived from an EMBL/GenBank/DDBJ whole genome shotgun (WGS) entry which is preliminary data.</text>
</comment>
<name>A0AB34FAZ2_9HYPO</name>
<keyword evidence="3" id="KW-1185">Reference proteome</keyword>
<gene>
    <name evidence="2" type="ORF">O9K51_11357</name>
</gene>
<proteinExistence type="predicted"/>
<accession>A0AB34FAZ2</accession>
<reference evidence="2" key="1">
    <citation type="submission" date="2023-01" db="EMBL/GenBank/DDBJ databases">
        <title>The growth and conidiation of Purpureocillium lavendulum are regulated by nitrogen source and histone H3K14 acetylation.</title>
        <authorList>
            <person name="Tang P."/>
            <person name="Han J."/>
            <person name="Zhang C."/>
            <person name="Tang P."/>
            <person name="Qi F."/>
            <person name="Zhang K."/>
            <person name="Liang L."/>
        </authorList>
    </citation>
    <scope>NUCLEOTIDE SEQUENCE</scope>
    <source>
        <strain evidence="2">YMF1.00683</strain>
    </source>
</reference>
<dbReference type="EMBL" id="JAQHRD010000030">
    <property type="protein sequence ID" value="KAJ6436132.1"/>
    <property type="molecule type" value="Genomic_DNA"/>
</dbReference>
<sequence>MTQTATIQQPSSPLCSQPPPLYETIAFNFNRDADRYRTKFDNETFVHAKEWLPEQYLICPPRVLGYILQEKQWAQLHISSLNWLEQKDGEDAWKLRLGLADDDDSDKERRDKRGWPSKLGAGAVS</sequence>